<name>A0A2P6QX30_ROSCH</name>
<keyword evidence="1" id="KW-0812">Transmembrane</keyword>
<keyword evidence="1" id="KW-0472">Membrane</keyword>
<dbReference type="EMBL" id="PDCK01000042">
    <property type="protein sequence ID" value="PRQ38699.1"/>
    <property type="molecule type" value="Genomic_DNA"/>
</dbReference>
<dbReference type="AlphaFoldDB" id="A0A2P6QX30"/>
<feature type="transmembrane region" description="Helical" evidence="1">
    <location>
        <begin position="27"/>
        <end position="50"/>
    </location>
</feature>
<accession>A0A2P6QX30</accession>
<organism evidence="2 3">
    <name type="scientific">Rosa chinensis</name>
    <name type="common">China rose</name>
    <dbReference type="NCBI Taxonomy" id="74649"/>
    <lineage>
        <taxon>Eukaryota</taxon>
        <taxon>Viridiplantae</taxon>
        <taxon>Streptophyta</taxon>
        <taxon>Embryophyta</taxon>
        <taxon>Tracheophyta</taxon>
        <taxon>Spermatophyta</taxon>
        <taxon>Magnoliopsida</taxon>
        <taxon>eudicotyledons</taxon>
        <taxon>Gunneridae</taxon>
        <taxon>Pentapetalae</taxon>
        <taxon>rosids</taxon>
        <taxon>fabids</taxon>
        <taxon>Rosales</taxon>
        <taxon>Rosaceae</taxon>
        <taxon>Rosoideae</taxon>
        <taxon>Rosoideae incertae sedis</taxon>
        <taxon>Rosa</taxon>
    </lineage>
</organism>
<dbReference type="Proteomes" id="UP000238479">
    <property type="component" value="Chromosome 4"/>
</dbReference>
<dbReference type="Gramene" id="PRQ38699">
    <property type="protein sequence ID" value="PRQ38699"/>
    <property type="gene ID" value="RchiOBHm_Chr4g0416901"/>
</dbReference>
<proteinExistence type="predicted"/>
<gene>
    <name evidence="2" type="ORF">RchiOBHm_Chr4g0416901</name>
</gene>
<keyword evidence="1" id="KW-1133">Transmembrane helix</keyword>
<evidence type="ECO:0000313" key="2">
    <source>
        <dbReference type="EMBL" id="PRQ38699.1"/>
    </source>
</evidence>
<evidence type="ECO:0000313" key="3">
    <source>
        <dbReference type="Proteomes" id="UP000238479"/>
    </source>
</evidence>
<sequence>MMNSMLILVGDFKFPKHDTAIKMPLGIVPASLILLISQFYILQYFCLISLKPLKSWKFKHLISYVLSHRFDRYS</sequence>
<protein>
    <submittedName>
        <fullName evidence="2">Uncharacterized protein</fullName>
    </submittedName>
</protein>
<evidence type="ECO:0000256" key="1">
    <source>
        <dbReference type="SAM" id="Phobius"/>
    </source>
</evidence>
<comment type="caution">
    <text evidence="2">The sequence shown here is derived from an EMBL/GenBank/DDBJ whole genome shotgun (WGS) entry which is preliminary data.</text>
</comment>
<reference evidence="2 3" key="1">
    <citation type="journal article" date="2018" name="Nat. Genet.">
        <title>The Rosa genome provides new insights in the design of modern roses.</title>
        <authorList>
            <person name="Bendahmane M."/>
        </authorList>
    </citation>
    <scope>NUCLEOTIDE SEQUENCE [LARGE SCALE GENOMIC DNA]</scope>
    <source>
        <strain evidence="3">cv. Old Blush</strain>
    </source>
</reference>
<keyword evidence="3" id="KW-1185">Reference proteome</keyword>